<evidence type="ECO:0000313" key="2">
    <source>
        <dbReference type="EMBL" id="AGU53389.1"/>
    </source>
</evidence>
<dbReference type="HOGENOM" id="CLU_3190331_0_0_4"/>
<dbReference type="AlphaFoldDB" id="T1XM53"/>
<proteinExistence type="predicted"/>
<gene>
    <name evidence="2" type="ORF">VAPA_2c08330</name>
</gene>
<accession>T1XM53</accession>
<dbReference type="KEGG" id="vpd:VAPA_2c08330"/>
<name>T1XM53_VARPD</name>
<evidence type="ECO:0000256" key="1">
    <source>
        <dbReference type="SAM" id="MobiDB-lite"/>
    </source>
</evidence>
<feature type="region of interest" description="Disordered" evidence="1">
    <location>
        <begin position="1"/>
        <end position="23"/>
    </location>
</feature>
<protein>
    <submittedName>
        <fullName evidence="2">Uncharacterized protein</fullName>
    </submittedName>
</protein>
<evidence type="ECO:0000313" key="3">
    <source>
        <dbReference type="Proteomes" id="UP000016223"/>
    </source>
</evidence>
<organism evidence="2 3">
    <name type="scientific">Variovorax paradoxus B4</name>
    <dbReference type="NCBI Taxonomy" id="1246301"/>
    <lineage>
        <taxon>Bacteria</taxon>
        <taxon>Pseudomonadati</taxon>
        <taxon>Pseudomonadota</taxon>
        <taxon>Betaproteobacteria</taxon>
        <taxon>Burkholderiales</taxon>
        <taxon>Comamonadaceae</taxon>
        <taxon>Variovorax</taxon>
    </lineage>
</organism>
<reference evidence="2 3" key="1">
    <citation type="submission" date="2012-10" db="EMBL/GenBank/DDBJ databases">
        <title>Genome sequence of Variovorax paradoxus B4.</title>
        <authorList>
            <person name="Schuldes J."/>
            <person name="Brandt U."/>
            <person name="Hiessl S."/>
            <person name="Wuebbeler J.H."/>
            <person name="Thuermer A."/>
            <person name="Steinbuechel A."/>
            <person name="Daniel R."/>
        </authorList>
    </citation>
    <scope>NUCLEOTIDE SEQUENCE [LARGE SCALE GENOMIC DNA]</scope>
    <source>
        <strain evidence="2 3">B4</strain>
    </source>
</reference>
<sequence>MIEATRSRKQRRNLRQLHTKENSSTYRTPHMFCHYIDVGHPVLALP</sequence>
<feature type="compositionally biased region" description="Basic residues" evidence="1">
    <location>
        <begin position="7"/>
        <end position="17"/>
    </location>
</feature>
<dbReference type="EMBL" id="CP003912">
    <property type="protein sequence ID" value="AGU53389.1"/>
    <property type="molecule type" value="Genomic_DNA"/>
</dbReference>
<dbReference type="Proteomes" id="UP000016223">
    <property type="component" value="Chromosome 2"/>
</dbReference>